<keyword evidence="3" id="KW-1185">Reference proteome</keyword>
<accession>A0A4T2BW18</accession>
<name>A0A4T2BW18_9MICO</name>
<proteinExistence type="predicted"/>
<comment type="caution">
    <text evidence="2">The sequence shown here is derived from an EMBL/GenBank/DDBJ whole genome shotgun (WGS) entry which is preliminary data.</text>
</comment>
<evidence type="ECO:0000313" key="3">
    <source>
        <dbReference type="Proteomes" id="UP000306192"/>
    </source>
</evidence>
<dbReference type="Proteomes" id="UP000306192">
    <property type="component" value="Unassembled WGS sequence"/>
</dbReference>
<sequence>MIIVVAGIVVYFGPRVQGDSVPQAGVDGSHTPELDSTSSGVTLRQIHSPGTVERDLTLPAGQCHMIVVDADAGEYLPDQTCTPGAVDPAVTQESIDATICVSGYTSTVRPPSTDTNKIKTMELAAYGIAYDKTIELDHQIPLELGGANSVSNLWPEANTSTATTVNNPKDQVENDLKTAVCDHTVTLIAAQTAINSNWVTAETVLGLSR</sequence>
<organism evidence="2 3">
    <name type="scientific">Subtercola vilae</name>
    <dbReference type="NCBI Taxonomy" id="2056433"/>
    <lineage>
        <taxon>Bacteria</taxon>
        <taxon>Bacillati</taxon>
        <taxon>Actinomycetota</taxon>
        <taxon>Actinomycetes</taxon>
        <taxon>Micrococcales</taxon>
        <taxon>Microbacteriaceae</taxon>
        <taxon>Subtercola</taxon>
    </lineage>
</organism>
<gene>
    <name evidence="2" type="ORF">D4765_13980</name>
</gene>
<reference evidence="2 3" key="1">
    <citation type="journal article" date="2019" name="Microorganisms">
        <title>Systematic Affiliation and Genome Analysis of Subtercola vilae DB165(T) with Particular Emphasis on Cold Adaptation of an Isolate from a High-Altitude Cold Volcano Lake.</title>
        <authorList>
            <person name="Villalobos A.S."/>
            <person name="Wiese J."/>
            <person name="Imhoff J.F."/>
            <person name="Dorador C."/>
            <person name="Keller A."/>
            <person name="Hentschel U."/>
        </authorList>
    </citation>
    <scope>NUCLEOTIDE SEQUENCE [LARGE SCALE GENOMIC DNA]</scope>
    <source>
        <strain evidence="2 3">DB165</strain>
    </source>
</reference>
<evidence type="ECO:0000313" key="2">
    <source>
        <dbReference type="EMBL" id="TIH33788.1"/>
    </source>
</evidence>
<dbReference type="EMBL" id="QYRT01000031">
    <property type="protein sequence ID" value="TIH33788.1"/>
    <property type="molecule type" value="Genomic_DNA"/>
</dbReference>
<feature type="region of interest" description="Disordered" evidence="1">
    <location>
        <begin position="22"/>
        <end position="42"/>
    </location>
</feature>
<dbReference type="AlphaFoldDB" id="A0A4T2BW18"/>
<protein>
    <submittedName>
        <fullName evidence="2">Uncharacterized protein</fullName>
    </submittedName>
</protein>
<evidence type="ECO:0000256" key="1">
    <source>
        <dbReference type="SAM" id="MobiDB-lite"/>
    </source>
</evidence>